<evidence type="ECO:0000313" key="5">
    <source>
        <dbReference type="Proteomes" id="UP001190700"/>
    </source>
</evidence>
<keyword evidence="3" id="KW-0812">Transmembrane</keyword>
<dbReference type="AlphaFoldDB" id="A0AAE0GQ68"/>
<protein>
    <submittedName>
        <fullName evidence="4">Uncharacterized protein</fullName>
    </submittedName>
</protein>
<accession>A0AAE0GQ68</accession>
<feature type="region of interest" description="Disordered" evidence="2">
    <location>
        <begin position="87"/>
        <end position="108"/>
    </location>
</feature>
<feature type="compositionally biased region" description="Basic and acidic residues" evidence="2">
    <location>
        <begin position="91"/>
        <end position="108"/>
    </location>
</feature>
<feature type="transmembrane region" description="Helical" evidence="3">
    <location>
        <begin position="47"/>
        <end position="71"/>
    </location>
</feature>
<dbReference type="Proteomes" id="UP001190700">
    <property type="component" value="Unassembled WGS sequence"/>
</dbReference>
<proteinExistence type="predicted"/>
<comment type="caution">
    <text evidence="4">The sequence shown here is derived from an EMBL/GenBank/DDBJ whole genome shotgun (WGS) entry which is preliminary data.</text>
</comment>
<evidence type="ECO:0000256" key="3">
    <source>
        <dbReference type="SAM" id="Phobius"/>
    </source>
</evidence>
<feature type="transmembrane region" description="Helical" evidence="3">
    <location>
        <begin position="6"/>
        <end position="26"/>
    </location>
</feature>
<reference evidence="4 5" key="1">
    <citation type="journal article" date="2015" name="Genome Biol. Evol.">
        <title>Comparative Genomics of a Bacterivorous Green Alga Reveals Evolutionary Causalities and Consequences of Phago-Mixotrophic Mode of Nutrition.</title>
        <authorList>
            <person name="Burns J.A."/>
            <person name="Paasch A."/>
            <person name="Narechania A."/>
            <person name="Kim E."/>
        </authorList>
    </citation>
    <scope>NUCLEOTIDE SEQUENCE [LARGE SCALE GENOMIC DNA]</scope>
    <source>
        <strain evidence="4 5">PLY_AMNH</strain>
    </source>
</reference>
<keyword evidence="3" id="KW-0472">Membrane</keyword>
<sequence length="170" mass="19394">MAVSTLSWTVVSGIVVAVYAAFVFGYRDWNFSWSSFVSLTQQKVSYVFLEIGLVRICVAFVVVGFFVALAIENLVQPLIKIFASKSRKMRRKDERAAQGDGPLENHKELSMIRQRQQALAKERLAAQQEKEKHQRREKVEVLEEKMRIAQGKPKVFKGQAYRLGNDLSAQ</sequence>
<evidence type="ECO:0000256" key="1">
    <source>
        <dbReference type="SAM" id="Coils"/>
    </source>
</evidence>
<evidence type="ECO:0000313" key="4">
    <source>
        <dbReference type="EMBL" id="KAK3282105.1"/>
    </source>
</evidence>
<name>A0AAE0GQ68_9CHLO</name>
<gene>
    <name evidence="4" type="ORF">CYMTET_10142</name>
</gene>
<keyword evidence="5" id="KW-1185">Reference proteome</keyword>
<organism evidence="4 5">
    <name type="scientific">Cymbomonas tetramitiformis</name>
    <dbReference type="NCBI Taxonomy" id="36881"/>
    <lineage>
        <taxon>Eukaryota</taxon>
        <taxon>Viridiplantae</taxon>
        <taxon>Chlorophyta</taxon>
        <taxon>Pyramimonadophyceae</taxon>
        <taxon>Pyramimonadales</taxon>
        <taxon>Pyramimonadaceae</taxon>
        <taxon>Cymbomonas</taxon>
    </lineage>
</organism>
<dbReference type="EMBL" id="LGRX02003541">
    <property type="protein sequence ID" value="KAK3282105.1"/>
    <property type="molecule type" value="Genomic_DNA"/>
</dbReference>
<keyword evidence="1" id="KW-0175">Coiled coil</keyword>
<evidence type="ECO:0000256" key="2">
    <source>
        <dbReference type="SAM" id="MobiDB-lite"/>
    </source>
</evidence>
<keyword evidence="3" id="KW-1133">Transmembrane helix</keyword>
<feature type="coiled-coil region" evidence="1">
    <location>
        <begin position="116"/>
        <end position="145"/>
    </location>
</feature>